<dbReference type="EMBL" id="BJWL01000241">
    <property type="protein sequence ID" value="GFS36113.1"/>
    <property type="molecule type" value="Genomic_DNA"/>
</dbReference>
<feature type="region of interest" description="Disordered" evidence="1">
    <location>
        <begin position="1"/>
        <end position="22"/>
    </location>
</feature>
<accession>A0A7J0DKK6</accession>
<feature type="region of interest" description="Disordered" evidence="1">
    <location>
        <begin position="34"/>
        <end position="59"/>
    </location>
</feature>
<sequence>MSKKTDVKKLAQMAKGKGEPKGATLTAKGVVIDAKKKGLMPPPEDKKKGPTTKAPIKSKATLSQAAIPVAALGEGTSANPRAALRLNAFVMENPGLAEKLI</sequence>
<name>A0A7J0DKK6_9ERIC</name>
<evidence type="ECO:0000313" key="3">
    <source>
        <dbReference type="Proteomes" id="UP000585474"/>
    </source>
</evidence>
<dbReference type="Proteomes" id="UP000585474">
    <property type="component" value="Unassembled WGS sequence"/>
</dbReference>
<organism evidence="2 3">
    <name type="scientific">Actinidia rufa</name>
    <dbReference type="NCBI Taxonomy" id="165716"/>
    <lineage>
        <taxon>Eukaryota</taxon>
        <taxon>Viridiplantae</taxon>
        <taxon>Streptophyta</taxon>
        <taxon>Embryophyta</taxon>
        <taxon>Tracheophyta</taxon>
        <taxon>Spermatophyta</taxon>
        <taxon>Magnoliopsida</taxon>
        <taxon>eudicotyledons</taxon>
        <taxon>Gunneridae</taxon>
        <taxon>Pentapetalae</taxon>
        <taxon>asterids</taxon>
        <taxon>Ericales</taxon>
        <taxon>Actinidiaceae</taxon>
        <taxon>Actinidia</taxon>
    </lineage>
</organism>
<comment type="caution">
    <text evidence="2">The sequence shown here is derived from an EMBL/GenBank/DDBJ whole genome shotgun (WGS) entry which is preliminary data.</text>
</comment>
<keyword evidence="3" id="KW-1185">Reference proteome</keyword>
<protein>
    <submittedName>
        <fullName evidence="2">Uncharacterized protein</fullName>
    </submittedName>
</protein>
<evidence type="ECO:0000313" key="2">
    <source>
        <dbReference type="EMBL" id="GFS36113.1"/>
    </source>
</evidence>
<evidence type="ECO:0000256" key="1">
    <source>
        <dbReference type="SAM" id="MobiDB-lite"/>
    </source>
</evidence>
<gene>
    <name evidence="2" type="ORF">Acr_00g0044130</name>
</gene>
<reference evidence="3" key="1">
    <citation type="submission" date="2019-07" db="EMBL/GenBank/DDBJ databases">
        <title>De Novo Assembly of kiwifruit Actinidia rufa.</title>
        <authorList>
            <person name="Sugita-Konishi S."/>
            <person name="Sato K."/>
            <person name="Mori E."/>
            <person name="Abe Y."/>
            <person name="Kisaki G."/>
            <person name="Hamano K."/>
            <person name="Suezawa K."/>
            <person name="Otani M."/>
            <person name="Fukuda T."/>
            <person name="Manabe T."/>
            <person name="Gomi K."/>
            <person name="Tabuchi M."/>
            <person name="Akimitsu K."/>
            <person name="Kataoka I."/>
        </authorList>
    </citation>
    <scope>NUCLEOTIDE SEQUENCE [LARGE SCALE GENOMIC DNA]</scope>
    <source>
        <strain evidence="3">cv. Fuchu</strain>
    </source>
</reference>
<proteinExistence type="predicted"/>
<dbReference type="AlphaFoldDB" id="A0A7J0DKK6"/>